<dbReference type="OrthoDB" id="283153at2"/>
<evidence type="ECO:0000313" key="2">
    <source>
        <dbReference type="Proteomes" id="UP000315017"/>
    </source>
</evidence>
<keyword evidence="2" id="KW-1185">Reference proteome</keyword>
<accession>A0A517Y8E8</accession>
<dbReference type="Proteomes" id="UP000315017">
    <property type="component" value="Chromosome"/>
</dbReference>
<protein>
    <submittedName>
        <fullName evidence="1">Uncharacterized protein</fullName>
    </submittedName>
</protein>
<name>A0A517Y8E8_9BACT</name>
<dbReference type="KEGG" id="aagg:ETAA8_16080"/>
<proteinExistence type="predicted"/>
<reference evidence="1 2" key="1">
    <citation type="submission" date="2019-02" db="EMBL/GenBank/DDBJ databases">
        <title>Deep-cultivation of Planctomycetes and their phenomic and genomic characterization uncovers novel biology.</title>
        <authorList>
            <person name="Wiegand S."/>
            <person name="Jogler M."/>
            <person name="Boedeker C."/>
            <person name="Pinto D."/>
            <person name="Vollmers J."/>
            <person name="Rivas-Marin E."/>
            <person name="Kohn T."/>
            <person name="Peeters S.H."/>
            <person name="Heuer A."/>
            <person name="Rast P."/>
            <person name="Oberbeckmann S."/>
            <person name="Bunk B."/>
            <person name="Jeske O."/>
            <person name="Meyerdierks A."/>
            <person name="Storesund J.E."/>
            <person name="Kallscheuer N."/>
            <person name="Luecker S."/>
            <person name="Lage O.M."/>
            <person name="Pohl T."/>
            <person name="Merkel B.J."/>
            <person name="Hornburger P."/>
            <person name="Mueller R.-W."/>
            <person name="Bruemmer F."/>
            <person name="Labrenz M."/>
            <person name="Spormann A.M."/>
            <person name="Op den Camp H."/>
            <person name="Overmann J."/>
            <person name="Amann R."/>
            <person name="Jetten M.S.M."/>
            <person name="Mascher T."/>
            <person name="Medema M.H."/>
            <person name="Devos D.P."/>
            <person name="Kaster A.-K."/>
            <person name="Ovreas L."/>
            <person name="Rohde M."/>
            <person name="Galperin M.Y."/>
            <person name="Jogler C."/>
        </authorList>
    </citation>
    <scope>NUCLEOTIDE SEQUENCE [LARGE SCALE GENOMIC DNA]</scope>
    <source>
        <strain evidence="1 2">ETA_A8</strain>
    </source>
</reference>
<sequence>MNEETAEPADDAHSISHLLFRSVDAFLELPVEYRWEFTRRHPYYLLCWRAARAFRESPSHDDAERFCQQVATLVLNAINVAPNVPPPDPRDEITALGYGSIAGGWVGGAVAPAMLRTLAHMLLIALPKAQRSQFGRLLNESAEFEATDRERMSAIHERLSELPGEEWNSFPEAPIVSINLQSPQRAITEAIENLVRQWKDERGITESRRRDDKLREYLEVWDLREGWHAGEYHGDREMKLQEIAALLQAGSINTIANRYRSAFRHLTGHEYRPELWIRLFGGLKFATADQVSRLAMRRPWRSRNLRPAAESVLLPGRREPDDPQFLAGVGITESDLSWVELQLDIQSLLERGYSDEQICSELFSDGGQSIEDTHALIAALRSRRDESL</sequence>
<gene>
    <name evidence="1" type="ORF">ETAA8_16080</name>
</gene>
<dbReference type="AlphaFoldDB" id="A0A517Y8E8"/>
<dbReference type="EMBL" id="CP036274">
    <property type="protein sequence ID" value="QDU26529.1"/>
    <property type="molecule type" value="Genomic_DNA"/>
</dbReference>
<organism evidence="1 2">
    <name type="scientific">Anatilimnocola aggregata</name>
    <dbReference type="NCBI Taxonomy" id="2528021"/>
    <lineage>
        <taxon>Bacteria</taxon>
        <taxon>Pseudomonadati</taxon>
        <taxon>Planctomycetota</taxon>
        <taxon>Planctomycetia</taxon>
        <taxon>Pirellulales</taxon>
        <taxon>Pirellulaceae</taxon>
        <taxon>Anatilimnocola</taxon>
    </lineage>
</organism>
<dbReference type="RefSeq" id="WP_145087197.1">
    <property type="nucleotide sequence ID" value="NZ_CP036274.1"/>
</dbReference>
<evidence type="ECO:0000313" key="1">
    <source>
        <dbReference type="EMBL" id="QDU26529.1"/>
    </source>
</evidence>